<accession>A0A183IRZ0</accession>
<gene>
    <name evidence="2" type="ORF">SBAD_LOCUS6387</name>
</gene>
<evidence type="ECO:0000256" key="1">
    <source>
        <dbReference type="SAM" id="MobiDB-lite"/>
    </source>
</evidence>
<reference evidence="2 3" key="2">
    <citation type="submission" date="2018-11" db="EMBL/GenBank/DDBJ databases">
        <authorList>
            <consortium name="Pathogen Informatics"/>
        </authorList>
    </citation>
    <scope>NUCLEOTIDE SEQUENCE [LARGE SCALE GENOMIC DNA]</scope>
</reference>
<keyword evidence="3" id="KW-1185">Reference proteome</keyword>
<feature type="region of interest" description="Disordered" evidence="1">
    <location>
        <begin position="42"/>
        <end position="70"/>
    </location>
</feature>
<dbReference type="EMBL" id="UZAM01009708">
    <property type="protein sequence ID" value="VDP09902.1"/>
    <property type="molecule type" value="Genomic_DNA"/>
</dbReference>
<evidence type="ECO:0000313" key="4">
    <source>
        <dbReference type="WBParaSite" id="SBAD_0000663401-mRNA-1"/>
    </source>
</evidence>
<evidence type="ECO:0000313" key="3">
    <source>
        <dbReference type="Proteomes" id="UP000270296"/>
    </source>
</evidence>
<feature type="compositionally biased region" description="Polar residues" evidence="1">
    <location>
        <begin position="42"/>
        <end position="55"/>
    </location>
</feature>
<sequence length="98" mass="10964">MRPSLRKCSVLCAKCRIWSPSYSWTLARNAVRNGVEMPLKQKTFNIRATGRSAQGDSERNGENRNKMNPFMGGVWRDAAVEFPDSKQGILADHPLAPS</sequence>
<protein>
    <submittedName>
        <fullName evidence="4">Secreted protein</fullName>
    </submittedName>
</protein>
<dbReference type="AlphaFoldDB" id="A0A183IRZ0"/>
<dbReference type="WBParaSite" id="SBAD_0000663401-mRNA-1">
    <property type="protein sequence ID" value="SBAD_0000663401-mRNA-1"/>
    <property type="gene ID" value="SBAD_0000663401"/>
</dbReference>
<proteinExistence type="predicted"/>
<feature type="compositionally biased region" description="Basic and acidic residues" evidence="1">
    <location>
        <begin position="56"/>
        <end position="65"/>
    </location>
</feature>
<evidence type="ECO:0000313" key="2">
    <source>
        <dbReference type="EMBL" id="VDP09902.1"/>
    </source>
</evidence>
<organism evidence="4">
    <name type="scientific">Soboliphyme baturini</name>
    <dbReference type="NCBI Taxonomy" id="241478"/>
    <lineage>
        <taxon>Eukaryota</taxon>
        <taxon>Metazoa</taxon>
        <taxon>Ecdysozoa</taxon>
        <taxon>Nematoda</taxon>
        <taxon>Enoplea</taxon>
        <taxon>Dorylaimia</taxon>
        <taxon>Dioctophymatida</taxon>
        <taxon>Dioctophymatoidea</taxon>
        <taxon>Soboliphymatidae</taxon>
        <taxon>Soboliphyme</taxon>
    </lineage>
</organism>
<reference evidence="4" key="1">
    <citation type="submission" date="2016-06" db="UniProtKB">
        <authorList>
            <consortium name="WormBaseParasite"/>
        </authorList>
    </citation>
    <scope>IDENTIFICATION</scope>
</reference>
<dbReference type="Proteomes" id="UP000270296">
    <property type="component" value="Unassembled WGS sequence"/>
</dbReference>
<name>A0A183IRZ0_9BILA</name>